<name>A0A9J6H2Q4_HAELO</name>
<dbReference type="GO" id="GO:0016020">
    <property type="term" value="C:membrane"/>
    <property type="evidence" value="ECO:0007669"/>
    <property type="project" value="TreeGrafter"/>
</dbReference>
<dbReference type="GO" id="GO:0043171">
    <property type="term" value="P:peptide catabolic process"/>
    <property type="evidence" value="ECO:0007669"/>
    <property type="project" value="TreeGrafter"/>
</dbReference>
<dbReference type="OrthoDB" id="10031169at2759"/>
<dbReference type="GO" id="GO:0005615">
    <property type="term" value="C:extracellular space"/>
    <property type="evidence" value="ECO:0007669"/>
    <property type="project" value="TreeGrafter"/>
</dbReference>
<dbReference type="PANTHER" id="PTHR11533">
    <property type="entry name" value="PROTEASE M1 ZINC METALLOPROTEASE"/>
    <property type="match status" value="1"/>
</dbReference>
<dbReference type="AlphaFoldDB" id="A0A9J6H2Q4"/>
<proteinExistence type="predicted"/>
<reference evidence="1 2" key="1">
    <citation type="journal article" date="2020" name="Cell">
        <title>Large-Scale Comparative Analyses of Tick Genomes Elucidate Their Genetic Diversity and Vector Capacities.</title>
        <authorList>
            <consortium name="Tick Genome and Microbiome Consortium (TIGMIC)"/>
            <person name="Jia N."/>
            <person name="Wang J."/>
            <person name="Shi W."/>
            <person name="Du L."/>
            <person name="Sun Y."/>
            <person name="Zhan W."/>
            <person name="Jiang J.F."/>
            <person name="Wang Q."/>
            <person name="Zhang B."/>
            <person name="Ji P."/>
            <person name="Bell-Sakyi L."/>
            <person name="Cui X.M."/>
            <person name="Yuan T.T."/>
            <person name="Jiang B.G."/>
            <person name="Yang W.F."/>
            <person name="Lam T.T."/>
            <person name="Chang Q.C."/>
            <person name="Ding S.J."/>
            <person name="Wang X.J."/>
            <person name="Zhu J.G."/>
            <person name="Ruan X.D."/>
            <person name="Zhao L."/>
            <person name="Wei J.T."/>
            <person name="Ye R.Z."/>
            <person name="Que T.C."/>
            <person name="Du C.H."/>
            <person name="Zhou Y.H."/>
            <person name="Cheng J.X."/>
            <person name="Dai P.F."/>
            <person name="Guo W.B."/>
            <person name="Han X.H."/>
            <person name="Huang E.J."/>
            <person name="Li L.F."/>
            <person name="Wei W."/>
            <person name="Gao Y.C."/>
            <person name="Liu J.Z."/>
            <person name="Shao H.Z."/>
            <person name="Wang X."/>
            <person name="Wang C.C."/>
            <person name="Yang T.C."/>
            <person name="Huo Q.B."/>
            <person name="Li W."/>
            <person name="Chen H.Y."/>
            <person name="Chen S.E."/>
            <person name="Zhou L.G."/>
            <person name="Ni X.B."/>
            <person name="Tian J.H."/>
            <person name="Sheng Y."/>
            <person name="Liu T."/>
            <person name="Pan Y.S."/>
            <person name="Xia L.Y."/>
            <person name="Li J."/>
            <person name="Zhao F."/>
            <person name="Cao W.C."/>
        </authorList>
    </citation>
    <scope>NUCLEOTIDE SEQUENCE [LARGE SCALE GENOMIC DNA]</scope>
    <source>
        <strain evidence="1">HaeL-2018</strain>
    </source>
</reference>
<dbReference type="VEuPathDB" id="VectorBase:HLOH_049858"/>
<keyword evidence="2" id="KW-1185">Reference proteome</keyword>
<dbReference type="GO" id="GO:0042277">
    <property type="term" value="F:peptide binding"/>
    <property type="evidence" value="ECO:0007669"/>
    <property type="project" value="TreeGrafter"/>
</dbReference>
<dbReference type="PANTHER" id="PTHR11533:SF294">
    <property type="entry name" value="THYROTROPIN-RELEASING HORMONE-DEGRADING ECTOENZYME"/>
    <property type="match status" value="1"/>
</dbReference>
<evidence type="ECO:0000313" key="1">
    <source>
        <dbReference type="EMBL" id="KAH9380996.1"/>
    </source>
</evidence>
<evidence type="ECO:0000313" key="2">
    <source>
        <dbReference type="Proteomes" id="UP000821853"/>
    </source>
</evidence>
<sequence>MFLNRRPLYIAPQQMDNFPVQDMTRIMSDEYNSDSHPLSVDNNFPTELDSLFDRIVYQKVKAALSETSTATLSSLAVFYIMLGVLGCRQLHFAIQAQPEGPNTVNVKEVMDTWTKQAGYPVIDVVRNNEERTASITQRHHSVRPDQ</sequence>
<organism evidence="1 2">
    <name type="scientific">Haemaphysalis longicornis</name>
    <name type="common">Bush tick</name>
    <dbReference type="NCBI Taxonomy" id="44386"/>
    <lineage>
        <taxon>Eukaryota</taxon>
        <taxon>Metazoa</taxon>
        <taxon>Ecdysozoa</taxon>
        <taxon>Arthropoda</taxon>
        <taxon>Chelicerata</taxon>
        <taxon>Arachnida</taxon>
        <taxon>Acari</taxon>
        <taxon>Parasitiformes</taxon>
        <taxon>Ixodida</taxon>
        <taxon>Ixodoidea</taxon>
        <taxon>Ixodidae</taxon>
        <taxon>Haemaphysalinae</taxon>
        <taxon>Haemaphysalis</taxon>
    </lineage>
</organism>
<dbReference type="Proteomes" id="UP000821853">
    <property type="component" value="Chromosome 9"/>
</dbReference>
<dbReference type="InterPro" id="IPR050344">
    <property type="entry name" value="Peptidase_M1_aminopeptidases"/>
</dbReference>
<dbReference type="EMBL" id="JABSTR010000011">
    <property type="protein sequence ID" value="KAH9380996.1"/>
    <property type="molecule type" value="Genomic_DNA"/>
</dbReference>
<dbReference type="GO" id="GO:0070006">
    <property type="term" value="F:metalloaminopeptidase activity"/>
    <property type="evidence" value="ECO:0007669"/>
    <property type="project" value="TreeGrafter"/>
</dbReference>
<accession>A0A9J6H2Q4</accession>
<dbReference type="InterPro" id="IPR027268">
    <property type="entry name" value="Peptidase_M4/M1_CTD_sf"/>
</dbReference>
<dbReference type="Gene3D" id="1.10.390.10">
    <property type="entry name" value="Neutral Protease Domain 2"/>
    <property type="match status" value="1"/>
</dbReference>
<dbReference type="SUPFAM" id="SSF55486">
    <property type="entry name" value="Metalloproteases ('zincins'), catalytic domain"/>
    <property type="match status" value="1"/>
</dbReference>
<gene>
    <name evidence="1" type="ORF">HPB48_008210</name>
</gene>
<protein>
    <submittedName>
        <fullName evidence="1">Uncharacterized protein</fullName>
    </submittedName>
</protein>
<comment type="caution">
    <text evidence="1">The sequence shown here is derived from an EMBL/GenBank/DDBJ whole genome shotgun (WGS) entry which is preliminary data.</text>
</comment>
<dbReference type="GO" id="GO:0006508">
    <property type="term" value="P:proteolysis"/>
    <property type="evidence" value="ECO:0007669"/>
    <property type="project" value="TreeGrafter"/>
</dbReference>
<dbReference type="GO" id="GO:0005737">
    <property type="term" value="C:cytoplasm"/>
    <property type="evidence" value="ECO:0007669"/>
    <property type="project" value="TreeGrafter"/>
</dbReference>
<dbReference type="GO" id="GO:0008270">
    <property type="term" value="F:zinc ion binding"/>
    <property type="evidence" value="ECO:0007669"/>
    <property type="project" value="TreeGrafter"/>
</dbReference>